<feature type="domain" description="CinA C-terminal" evidence="1">
    <location>
        <begin position="13"/>
        <end position="159"/>
    </location>
</feature>
<dbReference type="SUPFAM" id="SSF142433">
    <property type="entry name" value="CinA-like"/>
    <property type="match status" value="1"/>
</dbReference>
<dbReference type="EMBL" id="AP022569">
    <property type="protein sequence ID" value="BBX44187.1"/>
    <property type="molecule type" value="Genomic_DNA"/>
</dbReference>
<organism evidence="2 3">
    <name type="scientific">Mycobacterium cookii</name>
    <dbReference type="NCBI Taxonomy" id="1775"/>
    <lineage>
        <taxon>Bacteria</taxon>
        <taxon>Bacillati</taxon>
        <taxon>Actinomycetota</taxon>
        <taxon>Actinomycetes</taxon>
        <taxon>Mycobacteriales</taxon>
        <taxon>Mycobacteriaceae</taxon>
        <taxon>Mycobacterium</taxon>
    </lineage>
</organism>
<protein>
    <submittedName>
        <fullName evidence="2">Competence protein</fullName>
    </submittedName>
</protein>
<evidence type="ECO:0000313" key="3">
    <source>
        <dbReference type="Proteomes" id="UP000465866"/>
    </source>
</evidence>
<proteinExistence type="predicted"/>
<dbReference type="InterPro" id="IPR036653">
    <property type="entry name" value="CinA-like_C"/>
</dbReference>
<dbReference type="NCBIfam" id="TIGR00199">
    <property type="entry name" value="PncC_domain"/>
    <property type="match status" value="1"/>
</dbReference>
<dbReference type="KEGG" id="mcoo:MCOO_02020"/>
<evidence type="ECO:0000313" key="2">
    <source>
        <dbReference type="EMBL" id="BBX44187.1"/>
    </source>
</evidence>
<name>A0A7I7KQT8_9MYCO</name>
<gene>
    <name evidence="2" type="ORF">MCOO_02020</name>
</gene>
<dbReference type="AlphaFoldDB" id="A0A7I7KQT8"/>
<dbReference type="Gene3D" id="3.90.950.20">
    <property type="entry name" value="CinA-like"/>
    <property type="match status" value="1"/>
</dbReference>
<evidence type="ECO:0000259" key="1">
    <source>
        <dbReference type="Pfam" id="PF02464"/>
    </source>
</evidence>
<dbReference type="Proteomes" id="UP000465866">
    <property type="component" value="Chromosome"/>
</dbReference>
<accession>A0A7I7KQT8</accession>
<sequence>MLVDDPLLVDDARRLIADLTVRKQSVATAESLTAGLLAATLAGVPGASEVLRGGLITYTERTKVLLAGVAPQILDEVGPVAAPTARALAVGARQRCEATWGVGLTGVAGPEPHGGHAVGTVFLGLAGPVDTEVVRLQLNGSRWDIRVSAVRESISRLRALVTAQ</sequence>
<dbReference type="InterPro" id="IPR008136">
    <property type="entry name" value="CinA_C"/>
</dbReference>
<reference evidence="2 3" key="1">
    <citation type="journal article" date="2019" name="Emerg. Microbes Infect.">
        <title>Comprehensive subspecies identification of 175 nontuberculous mycobacteria species based on 7547 genomic profiles.</title>
        <authorList>
            <person name="Matsumoto Y."/>
            <person name="Kinjo T."/>
            <person name="Motooka D."/>
            <person name="Nabeya D."/>
            <person name="Jung N."/>
            <person name="Uechi K."/>
            <person name="Horii T."/>
            <person name="Iida T."/>
            <person name="Fujita J."/>
            <person name="Nakamura S."/>
        </authorList>
    </citation>
    <scope>NUCLEOTIDE SEQUENCE [LARGE SCALE GENOMIC DNA]</scope>
    <source>
        <strain evidence="2 3">JCM 12404</strain>
    </source>
</reference>
<dbReference type="Pfam" id="PF02464">
    <property type="entry name" value="CinA"/>
    <property type="match status" value="1"/>
</dbReference>
<keyword evidence="3" id="KW-1185">Reference proteome</keyword>